<keyword evidence="3" id="KW-0808">Transferase</keyword>
<proteinExistence type="inferred from homology"/>
<dbReference type="GO" id="GO:0000139">
    <property type="term" value="C:Golgi membrane"/>
    <property type="evidence" value="ECO:0007669"/>
    <property type="project" value="TreeGrafter"/>
</dbReference>
<evidence type="ECO:0000256" key="3">
    <source>
        <dbReference type="ARBA" id="ARBA00022679"/>
    </source>
</evidence>
<comment type="similarity">
    <text evidence="1">Belongs to the glycosyltransferase 34 family.</text>
</comment>
<protein>
    <submittedName>
        <fullName evidence="5">Uncharacterized protein</fullName>
    </submittedName>
</protein>
<evidence type="ECO:0000256" key="1">
    <source>
        <dbReference type="ARBA" id="ARBA00005664"/>
    </source>
</evidence>
<dbReference type="AlphaFoldDB" id="A0A7S0Z878"/>
<dbReference type="EMBL" id="HBFO01006934">
    <property type="protein sequence ID" value="CAD8813738.1"/>
    <property type="molecule type" value="Transcribed_RNA"/>
</dbReference>
<organism evidence="5">
    <name type="scientific">Ostreococcus mediterraneus</name>
    <dbReference type="NCBI Taxonomy" id="1486918"/>
    <lineage>
        <taxon>Eukaryota</taxon>
        <taxon>Viridiplantae</taxon>
        <taxon>Chlorophyta</taxon>
        <taxon>Mamiellophyceae</taxon>
        <taxon>Mamiellales</taxon>
        <taxon>Bathycoccaceae</taxon>
        <taxon>Ostreococcus</taxon>
    </lineage>
</organism>
<reference evidence="5" key="1">
    <citation type="submission" date="2021-01" db="EMBL/GenBank/DDBJ databases">
        <authorList>
            <person name="Corre E."/>
            <person name="Pelletier E."/>
            <person name="Niang G."/>
            <person name="Scheremetjew M."/>
            <person name="Finn R."/>
            <person name="Kale V."/>
            <person name="Holt S."/>
            <person name="Cochrane G."/>
            <person name="Meng A."/>
            <person name="Brown T."/>
            <person name="Cohen L."/>
        </authorList>
    </citation>
    <scope>NUCLEOTIDE SEQUENCE</scope>
    <source>
        <strain evidence="5">Clade-D-RCC1621</strain>
    </source>
</reference>
<feature type="transmembrane region" description="Helical" evidence="4">
    <location>
        <begin position="15"/>
        <end position="33"/>
    </location>
</feature>
<keyword evidence="4" id="KW-0812">Transmembrane</keyword>
<accession>A0A7S0Z878</accession>
<dbReference type="PANTHER" id="PTHR31306:SF4">
    <property type="entry name" value="ALPHA-1,2-GALACTOSYLTRANSFERASE"/>
    <property type="match status" value="1"/>
</dbReference>
<evidence type="ECO:0000313" key="5">
    <source>
        <dbReference type="EMBL" id="CAD8813738.1"/>
    </source>
</evidence>
<gene>
    <name evidence="5" type="ORF">OMED0930_LOCUS4855</name>
</gene>
<keyword evidence="2" id="KW-0328">Glycosyltransferase</keyword>
<dbReference type="InterPro" id="IPR008630">
    <property type="entry name" value="Glyco_trans_34"/>
</dbReference>
<keyword evidence="4" id="KW-1133">Transmembrane helix</keyword>
<dbReference type="GO" id="GO:0006487">
    <property type="term" value="P:protein N-linked glycosylation"/>
    <property type="evidence" value="ECO:0007669"/>
    <property type="project" value="TreeGrafter"/>
</dbReference>
<evidence type="ECO:0000256" key="4">
    <source>
        <dbReference type="SAM" id="Phobius"/>
    </source>
</evidence>
<dbReference type="InterPro" id="IPR029044">
    <property type="entry name" value="Nucleotide-diphossugar_trans"/>
</dbReference>
<dbReference type="Pfam" id="PF05637">
    <property type="entry name" value="Glyco_transf_34"/>
    <property type="match status" value="2"/>
</dbReference>
<dbReference type="PANTHER" id="PTHR31306">
    <property type="entry name" value="ALPHA-1,6-MANNOSYLTRANSFERASE MNN11-RELATED"/>
    <property type="match status" value="1"/>
</dbReference>
<keyword evidence="4" id="KW-0472">Membrane</keyword>
<name>A0A7S0Z878_9CHLO</name>
<dbReference type="Gene3D" id="3.90.550.10">
    <property type="entry name" value="Spore Coat Polysaccharide Biosynthesis Protein SpsA, Chain A"/>
    <property type="match status" value="1"/>
</dbReference>
<sequence>MIRLKSSTRCLKLQALLRFHLIVIVGIIGYLKLPTFQRRVNSNRNVTLISYVCWGPSRQAGCLQLPKACGQQSHTRKIVENKSTLTPDWVSCSILNKKKYAKLHGYDFIMASDRAYTNHSRARAWGVINAIRDHVKICEQRSDESWFMYLDTDTFITNFELGIESYLLSKVSSSAQIVFTEDWNGLNSGVILCRCSKSTLNFWNEVWNVDHYTTVDFFHPFTFQLGIVNLIKAHPHWQDLIQILPQRQMNSYPLQTPGLEDAEMSAWHQGDFIIHFAGCGDNPNRNCDEEMAPYIESTVNAYYASHKNTV</sequence>
<evidence type="ECO:0000256" key="2">
    <source>
        <dbReference type="ARBA" id="ARBA00022676"/>
    </source>
</evidence>
<dbReference type="GO" id="GO:0016757">
    <property type="term" value="F:glycosyltransferase activity"/>
    <property type="evidence" value="ECO:0007669"/>
    <property type="project" value="UniProtKB-KW"/>
</dbReference>